<evidence type="ECO:0000313" key="7">
    <source>
        <dbReference type="EMBL" id="SHN65595.1"/>
    </source>
</evidence>
<dbReference type="GO" id="GO:0005840">
    <property type="term" value="C:ribosome"/>
    <property type="evidence" value="ECO:0007669"/>
    <property type="project" value="UniProtKB-KW"/>
</dbReference>
<dbReference type="InterPro" id="IPR029063">
    <property type="entry name" value="SAM-dependent_MTases_sf"/>
</dbReference>
<evidence type="ECO:0000256" key="1">
    <source>
        <dbReference type="ARBA" id="ARBA00009741"/>
    </source>
</evidence>
<dbReference type="OrthoDB" id="9785995at2"/>
<evidence type="ECO:0000256" key="2">
    <source>
        <dbReference type="ARBA" id="ARBA00022490"/>
    </source>
</evidence>
<comment type="similarity">
    <text evidence="1 6">Belongs to the methyltransferase superfamily. PrmA family.</text>
</comment>
<evidence type="ECO:0000256" key="3">
    <source>
        <dbReference type="ARBA" id="ARBA00022603"/>
    </source>
</evidence>
<evidence type="ECO:0000256" key="5">
    <source>
        <dbReference type="ARBA" id="ARBA00022691"/>
    </source>
</evidence>
<comment type="catalytic activity">
    <reaction evidence="6">
        <text>L-lysyl-[protein] + 3 S-adenosyl-L-methionine = N(6),N(6),N(6)-trimethyl-L-lysyl-[protein] + 3 S-adenosyl-L-homocysteine + 3 H(+)</text>
        <dbReference type="Rhea" id="RHEA:54192"/>
        <dbReference type="Rhea" id="RHEA-COMP:9752"/>
        <dbReference type="Rhea" id="RHEA-COMP:13826"/>
        <dbReference type="ChEBI" id="CHEBI:15378"/>
        <dbReference type="ChEBI" id="CHEBI:29969"/>
        <dbReference type="ChEBI" id="CHEBI:57856"/>
        <dbReference type="ChEBI" id="CHEBI:59789"/>
        <dbReference type="ChEBI" id="CHEBI:61961"/>
    </reaction>
</comment>
<dbReference type="AlphaFoldDB" id="A0A1M7T4C4"/>
<organism evidence="7 8">
    <name type="scientific">Desulfovibrio litoralis DSM 11393</name>
    <dbReference type="NCBI Taxonomy" id="1121455"/>
    <lineage>
        <taxon>Bacteria</taxon>
        <taxon>Pseudomonadati</taxon>
        <taxon>Thermodesulfobacteriota</taxon>
        <taxon>Desulfovibrionia</taxon>
        <taxon>Desulfovibrionales</taxon>
        <taxon>Desulfovibrionaceae</taxon>
        <taxon>Desulfovibrio</taxon>
    </lineage>
</organism>
<dbReference type="STRING" id="1121455.SAMN02745728_01549"/>
<feature type="binding site" evidence="6">
    <location>
        <position position="179"/>
    </location>
    <ligand>
        <name>S-adenosyl-L-methionine</name>
        <dbReference type="ChEBI" id="CHEBI:59789"/>
    </ligand>
</feature>
<keyword evidence="8" id="KW-1185">Reference proteome</keyword>
<dbReference type="GO" id="GO:0032259">
    <property type="term" value="P:methylation"/>
    <property type="evidence" value="ECO:0007669"/>
    <property type="project" value="UniProtKB-KW"/>
</dbReference>
<feature type="binding site" evidence="6">
    <location>
        <position position="132"/>
    </location>
    <ligand>
        <name>S-adenosyl-L-methionine</name>
        <dbReference type="ChEBI" id="CHEBI:59789"/>
    </ligand>
</feature>
<dbReference type="Pfam" id="PF06325">
    <property type="entry name" value="PrmA"/>
    <property type="match status" value="1"/>
</dbReference>
<keyword evidence="7" id="KW-0687">Ribonucleoprotein</keyword>
<reference evidence="7 8" key="1">
    <citation type="submission" date="2016-12" db="EMBL/GenBank/DDBJ databases">
        <authorList>
            <person name="Song W.-J."/>
            <person name="Kurnit D.M."/>
        </authorList>
    </citation>
    <scope>NUCLEOTIDE SEQUENCE [LARGE SCALE GENOMIC DNA]</scope>
    <source>
        <strain evidence="7 8">DSM 11393</strain>
    </source>
</reference>
<proteinExistence type="inferred from homology"/>
<dbReference type="HAMAP" id="MF_00735">
    <property type="entry name" value="Methyltr_PrmA"/>
    <property type="match status" value="1"/>
</dbReference>
<dbReference type="PANTHER" id="PTHR43648">
    <property type="entry name" value="ELECTRON TRANSFER FLAVOPROTEIN BETA SUBUNIT LYSINE METHYLTRANSFERASE"/>
    <property type="match status" value="1"/>
</dbReference>
<name>A0A1M7T4C4_9BACT</name>
<feature type="binding site" evidence="6">
    <location>
        <position position="240"/>
    </location>
    <ligand>
        <name>S-adenosyl-L-methionine</name>
        <dbReference type="ChEBI" id="CHEBI:59789"/>
    </ligand>
</feature>
<gene>
    <name evidence="6" type="primary">prmA</name>
    <name evidence="7" type="ORF">SAMN02745728_01549</name>
</gene>
<dbReference type="EMBL" id="FRDI01000006">
    <property type="protein sequence ID" value="SHN65595.1"/>
    <property type="molecule type" value="Genomic_DNA"/>
</dbReference>
<keyword evidence="7" id="KW-0689">Ribosomal protein</keyword>
<keyword evidence="5 6" id="KW-0949">S-adenosyl-L-methionine</keyword>
<evidence type="ECO:0000256" key="6">
    <source>
        <dbReference type="HAMAP-Rule" id="MF_00735"/>
    </source>
</evidence>
<keyword evidence="2 6" id="KW-0963">Cytoplasm</keyword>
<keyword evidence="4 6" id="KW-0808">Transferase</keyword>
<dbReference type="InterPro" id="IPR004498">
    <property type="entry name" value="Ribosomal_PrmA_MeTrfase"/>
</dbReference>
<keyword evidence="3 6" id="KW-0489">Methyltransferase</keyword>
<dbReference type="RefSeq" id="WP_072697232.1">
    <property type="nucleotide sequence ID" value="NZ_FRDI01000006.1"/>
</dbReference>
<evidence type="ECO:0000313" key="8">
    <source>
        <dbReference type="Proteomes" id="UP000186469"/>
    </source>
</evidence>
<feature type="binding site" evidence="6">
    <location>
        <position position="158"/>
    </location>
    <ligand>
        <name>S-adenosyl-L-methionine</name>
        <dbReference type="ChEBI" id="CHEBI:59789"/>
    </ligand>
</feature>
<dbReference type="EC" id="2.1.1.-" evidence="6"/>
<sequence>MELTRIELTTKTEDVDLLTAYLSAELRCGWEEQELGEISKCVLHFDSKNAAQELIDKITKDMPQIKLEKSTVPQTNWIEAWKEFFTPVICGKHFIVLAPWMEKEKEEATKNGRFAIVIEPKTAFGTGHHATTALCLKAFSRLLEEGKVKTGQRFLDLGTGSGILAIGAASQGLSGLALDIDIMAIENALENAGLNHVESKIEIRRGSLGPKFTTDNPEVGDGEYDGESPVTEEFDLIFANILAEPLKMLSPHIVKQLKKGGILILSGILKTQAEAVAEVYKKEGLNAPEIQTEADWASLLFVK</sequence>
<dbReference type="CDD" id="cd02440">
    <property type="entry name" value="AdoMet_MTases"/>
    <property type="match status" value="1"/>
</dbReference>
<comment type="function">
    <text evidence="6">Methylates ribosomal protein L11.</text>
</comment>
<dbReference type="PIRSF" id="PIRSF000401">
    <property type="entry name" value="RPL11_MTase"/>
    <property type="match status" value="1"/>
</dbReference>
<dbReference type="Proteomes" id="UP000186469">
    <property type="component" value="Unassembled WGS sequence"/>
</dbReference>
<accession>A0A1M7T4C4</accession>
<comment type="subcellular location">
    <subcellularLocation>
        <location evidence="6">Cytoplasm</location>
    </subcellularLocation>
</comment>
<dbReference type="GO" id="GO:0005737">
    <property type="term" value="C:cytoplasm"/>
    <property type="evidence" value="ECO:0007669"/>
    <property type="project" value="UniProtKB-SubCell"/>
</dbReference>
<protein>
    <recommendedName>
        <fullName evidence="6">Ribosomal protein L11 methyltransferase</fullName>
        <shortName evidence="6">L11 Mtase</shortName>
        <ecNumber evidence="6">2.1.1.-</ecNumber>
    </recommendedName>
</protein>
<dbReference type="Gene3D" id="3.40.50.150">
    <property type="entry name" value="Vaccinia Virus protein VP39"/>
    <property type="match status" value="1"/>
</dbReference>
<dbReference type="PANTHER" id="PTHR43648:SF1">
    <property type="entry name" value="ELECTRON TRANSFER FLAVOPROTEIN BETA SUBUNIT LYSINE METHYLTRANSFERASE"/>
    <property type="match status" value="1"/>
</dbReference>
<dbReference type="SUPFAM" id="SSF53335">
    <property type="entry name" value="S-adenosyl-L-methionine-dependent methyltransferases"/>
    <property type="match status" value="1"/>
</dbReference>
<dbReference type="GO" id="GO:0016279">
    <property type="term" value="F:protein-lysine N-methyltransferase activity"/>
    <property type="evidence" value="ECO:0007669"/>
    <property type="project" value="RHEA"/>
</dbReference>
<evidence type="ECO:0000256" key="4">
    <source>
        <dbReference type="ARBA" id="ARBA00022679"/>
    </source>
</evidence>
<dbReference type="InterPro" id="IPR050078">
    <property type="entry name" value="Ribosomal_L11_MeTrfase_PrmA"/>
</dbReference>